<dbReference type="InterPro" id="IPR029058">
    <property type="entry name" value="AB_hydrolase_fold"/>
</dbReference>
<evidence type="ECO:0000313" key="2">
    <source>
        <dbReference type="EMBL" id="OXT00430.1"/>
    </source>
</evidence>
<sequence>MQTALKQETLASPTGAELQLYSATPDGDERAVLVISHGLSEHAARYAPFMQAAADAGIAAYAHDHRGHGRTRAPDAAPRTFAQEGGARKVLDDLASVRAEAAARHSGKPIIVFGHSMGGLIALNHAMDHPDDLAGLVVANSDFRAGPLVAAARALLAWERFRKGSDAEATIMKRLTFDAWNRQVGESRTEADWLSRDHAQVDAFIADPDCGWLPTVSMWRDLFRFVEGGADDERLKRLPANLPVLLIGGGQDPATRGATATRELYARMEKRGMTDVTLRIDENHRHETLNEIDRKAVMAELIEWFRAVSTERKTNR</sequence>
<keyword evidence="3" id="KW-1185">Reference proteome</keyword>
<gene>
    <name evidence="2" type="ORF">B7H23_09885</name>
</gene>
<dbReference type="EMBL" id="NBYO01000002">
    <property type="protein sequence ID" value="OXT00430.1"/>
    <property type="molecule type" value="Genomic_DNA"/>
</dbReference>
<dbReference type="AlphaFoldDB" id="A0A231UX13"/>
<name>A0A231UX13_9HYPH</name>
<dbReference type="Gene3D" id="3.40.50.1820">
    <property type="entry name" value="alpha/beta hydrolase"/>
    <property type="match status" value="1"/>
</dbReference>
<dbReference type="InterPro" id="IPR051044">
    <property type="entry name" value="MAG_DAG_Lipase"/>
</dbReference>
<protein>
    <recommendedName>
        <fullName evidence="1">Serine aminopeptidase S33 domain-containing protein</fullName>
    </recommendedName>
</protein>
<accession>A0A231UX13</accession>
<dbReference type="InterPro" id="IPR022742">
    <property type="entry name" value="Hydrolase_4"/>
</dbReference>
<evidence type="ECO:0000313" key="3">
    <source>
        <dbReference type="Proteomes" id="UP000215405"/>
    </source>
</evidence>
<feature type="domain" description="Serine aminopeptidase S33" evidence="1">
    <location>
        <begin position="28"/>
        <end position="293"/>
    </location>
</feature>
<organism evidence="2 3">
    <name type="scientific">Notoacmeibacter marinus</name>
    <dbReference type="NCBI Taxonomy" id="1876515"/>
    <lineage>
        <taxon>Bacteria</taxon>
        <taxon>Pseudomonadati</taxon>
        <taxon>Pseudomonadota</taxon>
        <taxon>Alphaproteobacteria</taxon>
        <taxon>Hyphomicrobiales</taxon>
        <taxon>Notoacmeibacteraceae</taxon>
        <taxon>Notoacmeibacter</taxon>
    </lineage>
</organism>
<evidence type="ECO:0000259" key="1">
    <source>
        <dbReference type="Pfam" id="PF12146"/>
    </source>
</evidence>
<dbReference type="Proteomes" id="UP000215405">
    <property type="component" value="Unassembled WGS sequence"/>
</dbReference>
<dbReference type="SUPFAM" id="SSF53474">
    <property type="entry name" value="alpha/beta-Hydrolases"/>
    <property type="match status" value="1"/>
</dbReference>
<comment type="caution">
    <text evidence="2">The sequence shown here is derived from an EMBL/GenBank/DDBJ whole genome shotgun (WGS) entry which is preliminary data.</text>
</comment>
<dbReference type="PANTHER" id="PTHR11614">
    <property type="entry name" value="PHOSPHOLIPASE-RELATED"/>
    <property type="match status" value="1"/>
</dbReference>
<proteinExistence type="predicted"/>
<dbReference type="RefSeq" id="WP_094077713.1">
    <property type="nucleotide sequence ID" value="NZ_NBYO01000002.1"/>
</dbReference>
<dbReference type="Pfam" id="PF12146">
    <property type="entry name" value="Hydrolase_4"/>
    <property type="match status" value="1"/>
</dbReference>
<reference evidence="3" key="1">
    <citation type="journal article" date="2017" name="Int. J. Syst. Evol. Microbiol.">
        <title>Notoacmeibacter marinus gen. nov., sp. nov., isolated from the gut of a limpet and proposal of Notoacmeibacteraceae fam. nov. in the order Rhizobiales of the class Alphaproteobacteria.</title>
        <authorList>
            <person name="Huang Z."/>
            <person name="Guo F."/>
            <person name="Lai Q."/>
        </authorList>
    </citation>
    <scope>NUCLEOTIDE SEQUENCE [LARGE SCALE GENOMIC DNA]</scope>
    <source>
        <strain evidence="3">XMTR2A4</strain>
    </source>
</reference>